<name>A0A1M5BQV2_SALEC</name>
<keyword evidence="2" id="KW-1185">Reference proteome</keyword>
<dbReference type="STRING" id="1073325.SAMN05444483_101151"/>
<protein>
    <submittedName>
        <fullName evidence="1">Uncharacterized protein</fullName>
    </submittedName>
</protein>
<sequence length="41" mass="5036">MIKLPENLQWLYGKDTNWVQTICRTLRNKKLNPNYKMELIK</sequence>
<reference evidence="2" key="1">
    <citation type="submission" date="2016-11" db="EMBL/GenBank/DDBJ databases">
        <authorList>
            <person name="Varghese N."/>
            <person name="Submissions S."/>
        </authorList>
    </citation>
    <scope>NUCLEOTIDE SEQUENCE [LARGE SCALE GENOMIC DNA]</scope>
    <source>
        <strain evidence="2">DSM 24579</strain>
    </source>
</reference>
<evidence type="ECO:0000313" key="2">
    <source>
        <dbReference type="Proteomes" id="UP000183945"/>
    </source>
</evidence>
<gene>
    <name evidence="1" type="ORF">SAMN05444483_101151</name>
</gene>
<dbReference type="EMBL" id="FQVT01000001">
    <property type="protein sequence ID" value="SHF44914.1"/>
    <property type="molecule type" value="Genomic_DNA"/>
</dbReference>
<evidence type="ECO:0000313" key="1">
    <source>
        <dbReference type="EMBL" id="SHF44914.1"/>
    </source>
</evidence>
<proteinExistence type="predicted"/>
<accession>A0A1M5BQV2</accession>
<dbReference type="Proteomes" id="UP000183945">
    <property type="component" value="Unassembled WGS sequence"/>
</dbReference>
<dbReference type="AlphaFoldDB" id="A0A1M5BQV2"/>
<organism evidence="1 2">
    <name type="scientific">Salegentibacter echinorum</name>
    <dbReference type="NCBI Taxonomy" id="1073325"/>
    <lineage>
        <taxon>Bacteria</taxon>
        <taxon>Pseudomonadati</taxon>
        <taxon>Bacteroidota</taxon>
        <taxon>Flavobacteriia</taxon>
        <taxon>Flavobacteriales</taxon>
        <taxon>Flavobacteriaceae</taxon>
        <taxon>Salegentibacter</taxon>
    </lineage>
</organism>